<keyword evidence="6" id="KW-1185">Reference proteome</keyword>
<keyword evidence="2" id="KW-0539">Nucleus</keyword>
<reference evidence="5 6" key="2">
    <citation type="submission" date="2024-10" db="EMBL/GenBank/DDBJ databases">
        <authorList>
            <person name="Ryan C."/>
        </authorList>
    </citation>
    <scope>NUCLEOTIDE SEQUENCE [LARGE SCALE GENOMIC DNA]</scope>
</reference>
<evidence type="ECO:0000313" key="6">
    <source>
        <dbReference type="Proteomes" id="UP001497457"/>
    </source>
</evidence>
<dbReference type="GO" id="GO:0008270">
    <property type="term" value="F:zinc ion binding"/>
    <property type="evidence" value="ECO:0007669"/>
    <property type="project" value="UniProtKB-UniRule"/>
</dbReference>
<sequence length="338" mass="38296">MIQKHWQYQKLQKKCLVAQEGQDFRTDDRERRRWSKYPIERHASTVYTKSLFYRFSNEFEKIAEYDVEPKGEFQYLLVPNNTKVYGYGKRSYLVTTIADESSFYCECSKYDRDDILCCHVMKVLTRLGVKIIPEQYIMKRWTLKAVESSDNSTANTHVKADFIARGMPLNNKKTVWFTNQSTSFAVLAADGCLSSERYNIMQHHIKQMRSAINEIKKRKKASRQKEINRQATVSAAEAQAGPSNIDGAAAKSTGCLIGTTPTGAGVDGGIAVSIPAATSTHVGNPPRSKVKGRKKEKRLKKGMNAEPKRKNKCRICKKEGHTAPRCPDRKEEGVVSVQ</sequence>
<keyword evidence="2" id="KW-0862">Zinc</keyword>
<evidence type="ECO:0000256" key="1">
    <source>
        <dbReference type="PROSITE-ProRule" id="PRU00325"/>
    </source>
</evidence>
<keyword evidence="1 2" id="KW-0863">Zinc-finger</keyword>
<organism evidence="5 6">
    <name type="scientific">Urochloa decumbens</name>
    <dbReference type="NCBI Taxonomy" id="240449"/>
    <lineage>
        <taxon>Eukaryota</taxon>
        <taxon>Viridiplantae</taxon>
        <taxon>Streptophyta</taxon>
        <taxon>Embryophyta</taxon>
        <taxon>Tracheophyta</taxon>
        <taxon>Spermatophyta</taxon>
        <taxon>Magnoliopsida</taxon>
        <taxon>Liliopsida</taxon>
        <taxon>Poales</taxon>
        <taxon>Poaceae</taxon>
        <taxon>PACMAD clade</taxon>
        <taxon>Panicoideae</taxon>
        <taxon>Panicodae</taxon>
        <taxon>Paniceae</taxon>
        <taxon>Melinidinae</taxon>
        <taxon>Urochloa</taxon>
    </lineage>
</organism>
<dbReference type="GO" id="GO:0005634">
    <property type="term" value="C:nucleus"/>
    <property type="evidence" value="ECO:0007669"/>
    <property type="project" value="UniProtKB-SubCell"/>
</dbReference>
<dbReference type="Pfam" id="PF04434">
    <property type="entry name" value="SWIM"/>
    <property type="match status" value="1"/>
</dbReference>
<dbReference type="PANTHER" id="PTHR31669">
    <property type="entry name" value="PROTEIN FAR1-RELATED SEQUENCE 10-RELATED"/>
    <property type="match status" value="1"/>
</dbReference>
<accession>A0ABC8YXH5</accession>
<dbReference type="SUPFAM" id="SSF57756">
    <property type="entry name" value="Retrovirus zinc finger-like domains"/>
    <property type="match status" value="1"/>
</dbReference>
<comment type="function">
    <text evidence="2">Putative transcription activator involved in regulating light control of development.</text>
</comment>
<feature type="compositionally biased region" description="Basic residues" evidence="3">
    <location>
        <begin position="288"/>
        <end position="301"/>
    </location>
</feature>
<comment type="similarity">
    <text evidence="2">Belongs to the FHY3/FAR1 family.</text>
</comment>
<reference evidence="6" key="1">
    <citation type="submission" date="2024-06" db="EMBL/GenBank/DDBJ databases">
        <authorList>
            <person name="Ryan C."/>
        </authorList>
    </citation>
    <scope>NUCLEOTIDE SEQUENCE [LARGE SCALE GENOMIC DNA]</scope>
</reference>
<dbReference type="PANTHER" id="PTHR31669:SF296">
    <property type="entry name" value="PROTEIN FAR1-RELATED SEQUENCE"/>
    <property type="match status" value="1"/>
</dbReference>
<feature type="region of interest" description="Disordered" evidence="3">
    <location>
        <begin position="277"/>
        <end position="338"/>
    </location>
</feature>
<evidence type="ECO:0000313" key="5">
    <source>
        <dbReference type="EMBL" id="CAL4952044.1"/>
    </source>
</evidence>
<evidence type="ECO:0000259" key="4">
    <source>
        <dbReference type="PROSITE" id="PS50966"/>
    </source>
</evidence>
<dbReference type="AlphaFoldDB" id="A0ABC8YXH5"/>
<protein>
    <recommendedName>
        <fullName evidence="2">Protein FAR1-RELATED SEQUENCE</fullName>
    </recommendedName>
</protein>
<comment type="subcellular location">
    <subcellularLocation>
        <location evidence="2">Nucleus</location>
    </subcellularLocation>
</comment>
<feature type="region of interest" description="Disordered" evidence="3">
    <location>
        <begin position="219"/>
        <end position="244"/>
    </location>
</feature>
<keyword evidence="2" id="KW-0479">Metal-binding</keyword>
<proteinExistence type="inferred from homology"/>
<dbReference type="InterPro" id="IPR036875">
    <property type="entry name" value="Znf_CCHC_sf"/>
</dbReference>
<dbReference type="Proteomes" id="UP001497457">
    <property type="component" value="Chromosome 17b"/>
</dbReference>
<dbReference type="InterPro" id="IPR007527">
    <property type="entry name" value="Znf_SWIM"/>
</dbReference>
<dbReference type="EMBL" id="OZ075127">
    <property type="protein sequence ID" value="CAL4952044.1"/>
    <property type="molecule type" value="Genomic_DNA"/>
</dbReference>
<feature type="compositionally biased region" description="Basic and acidic residues" evidence="3">
    <location>
        <begin position="316"/>
        <end position="338"/>
    </location>
</feature>
<dbReference type="PROSITE" id="PS50966">
    <property type="entry name" value="ZF_SWIM"/>
    <property type="match status" value="1"/>
</dbReference>
<dbReference type="InterPro" id="IPR031052">
    <property type="entry name" value="FHY3/FAR1"/>
</dbReference>
<dbReference type="GO" id="GO:0006355">
    <property type="term" value="P:regulation of DNA-templated transcription"/>
    <property type="evidence" value="ECO:0007669"/>
    <property type="project" value="UniProtKB-UniRule"/>
</dbReference>
<feature type="domain" description="SWIM-type" evidence="4">
    <location>
        <begin position="92"/>
        <end position="128"/>
    </location>
</feature>
<evidence type="ECO:0000256" key="2">
    <source>
        <dbReference type="RuleBase" id="RU367018"/>
    </source>
</evidence>
<gene>
    <name evidence="5" type="ORF">URODEC1_LOCUS39283</name>
</gene>
<evidence type="ECO:0000256" key="3">
    <source>
        <dbReference type="SAM" id="MobiDB-lite"/>
    </source>
</evidence>
<name>A0ABC8YXH5_9POAL</name>